<dbReference type="InterPro" id="IPR032490">
    <property type="entry name" value="DUF5047"/>
</dbReference>
<comment type="caution">
    <text evidence="2">The sequence shown here is derived from an EMBL/GenBank/DDBJ whole genome shotgun (WGS) entry which is preliminary data.</text>
</comment>
<proteinExistence type="predicted"/>
<feature type="domain" description="DUF5047" evidence="1">
    <location>
        <begin position="53"/>
        <end position="170"/>
    </location>
</feature>
<evidence type="ECO:0000259" key="1">
    <source>
        <dbReference type="Pfam" id="PF16466"/>
    </source>
</evidence>
<name>A0ABR9L3W8_9PSEU</name>
<keyword evidence="3" id="KW-1185">Reference proteome</keyword>
<evidence type="ECO:0000313" key="2">
    <source>
        <dbReference type="EMBL" id="MBE1575067.1"/>
    </source>
</evidence>
<protein>
    <recommendedName>
        <fullName evidence="1">DUF5047 domain-containing protein</fullName>
    </recommendedName>
</protein>
<dbReference type="Pfam" id="PF16466">
    <property type="entry name" value="DUF5047"/>
    <property type="match status" value="1"/>
</dbReference>
<sequence length="382" mass="41015">MRPATDSFLASLRGSHTMATRCTLVAPGQTGVNPVGIPVPGVDLDGRLPPISGAVNVDMTADIQSTLDLTTRYPWPTKTTDPGTPYGQEIYVERGVEYGIGTRELVGLGYFRIDQIEQLRVPDGAIRITASDRMAMVRDCRPVTPVRFSASASVGAVIDFVVGEAVPNLVTVYPPEFDAYTILLGAEHILNDDRLKFLQELLASYGMYGYFDYAGRLQVKAVPDLTKTKPVWEINSGAKGVLVEMKRAISRAGVYNIVVARGEPIGELPPVQGIAQDDDPDSPTFVDGDFGAIATFYSSSFMTTVAQCEAAAAAKLAKVTGLPYQVSLGTIPNPALDGWDVVTVSYPGGSEVHVIDRITYGLAPEDSMGIDTRKSYLTRKAG</sequence>
<dbReference type="EMBL" id="JADBEJ010000003">
    <property type="protein sequence ID" value="MBE1575067.1"/>
    <property type="molecule type" value="Genomic_DNA"/>
</dbReference>
<dbReference type="Proteomes" id="UP000656548">
    <property type="component" value="Unassembled WGS sequence"/>
</dbReference>
<organism evidence="2 3">
    <name type="scientific">Amycolatopsis roodepoortensis</name>
    <dbReference type="NCBI Taxonomy" id="700274"/>
    <lineage>
        <taxon>Bacteria</taxon>
        <taxon>Bacillati</taxon>
        <taxon>Actinomycetota</taxon>
        <taxon>Actinomycetes</taxon>
        <taxon>Pseudonocardiales</taxon>
        <taxon>Pseudonocardiaceae</taxon>
        <taxon>Amycolatopsis</taxon>
    </lineage>
</organism>
<accession>A0ABR9L3W8</accession>
<evidence type="ECO:0000313" key="3">
    <source>
        <dbReference type="Proteomes" id="UP000656548"/>
    </source>
</evidence>
<gene>
    <name evidence="2" type="ORF">H4W30_002114</name>
</gene>
<dbReference type="RefSeq" id="WP_192742664.1">
    <property type="nucleotide sequence ID" value="NZ_JADBEJ010000003.1"/>
</dbReference>
<reference evidence="2 3" key="1">
    <citation type="submission" date="2020-10" db="EMBL/GenBank/DDBJ databases">
        <title>Sequencing the genomes of 1000 actinobacteria strains.</title>
        <authorList>
            <person name="Klenk H.-P."/>
        </authorList>
    </citation>
    <scope>NUCLEOTIDE SEQUENCE [LARGE SCALE GENOMIC DNA]</scope>
    <source>
        <strain evidence="2 3">DSM 46661</strain>
    </source>
</reference>